<feature type="compositionally biased region" description="Low complexity" evidence="1">
    <location>
        <begin position="620"/>
        <end position="632"/>
    </location>
</feature>
<evidence type="ECO:0000313" key="2">
    <source>
        <dbReference type="EMBL" id="CUC10943.1"/>
    </source>
</evidence>
<feature type="compositionally biased region" description="Polar residues" evidence="1">
    <location>
        <begin position="704"/>
        <end position="722"/>
    </location>
</feature>
<feature type="compositionally biased region" description="Gly residues" evidence="1">
    <location>
        <begin position="511"/>
        <end position="520"/>
    </location>
</feature>
<reference evidence="2" key="1">
    <citation type="submission" date="2014-11" db="EMBL/GenBank/DDBJ databases">
        <title>Molecular phylogeny of cliff fern family Woodsiaceae with morphological implications.</title>
        <authorList>
            <person name="Shao Y.-Z."/>
            <person name="Wei R."/>
            <person name="Zhang X.-C."/>
        </authorList>
    </citation>
    <scope>NUCLEOTIDE SEQUENCE</scope>
</reference>
<feature type="compositionally biased region" description="Basic and acidic residues" evidence="1">
    <location>
        <begin position="407"/>
        <end position="421"/>
    </location>
</feature>
<feature type="compositionally biased region" description="Basic and acidic residues" evidence="1">
    <location>
        <begin position="650"/>
        <end position="669"/>
    </location>
</feature>
<feature type="region of interest" description="Disordered" evidence="1">
    <location>
        <begin position="39"/>
        <end position="60"/>
    </location>
</feature>
<evidence type="ECO:0000256" key="1">
    <source>
        <dbReference type="SAM" id="MobiDB-lite"/>
    </source>
</evidence>
<dbReference type="AlphaFoldDB" id="A0A0K6SBH5"/>
<feature type="compositionally biased region" description="Polar residues" evidence="1">
    <location>
        <begin position="481"/>
        <end position="494"/>
    </location>
</feature>
<name>A0A0K6SBH5_9ALVE</name>
<feature type="compositionally biased region" description="Basic and acidic residues" evidence="1">
    <location>
        <begin position="382"/>
        <end position="395"/>
    </location>
</feature>
<dbReference type="CDD" id="cd23767">
    <property type="entry name" value="IQCD"/>
    <property type="match status" value="1"/>
</dbReference>
<dbReference type="PROSITE" id="PS50096">
    <property type="entry name" value="IQ"/>
    <property type="match status" value="1"/>
</dbReference>
<protein>
    <submittedName>
        <fullName evidence="2">Uncharacterized protein</fullName>
    </submittedName>
</protein>
<gene>
    <name evidence="2" type="ORF">Cvel_2407.t2.CR1</name>
</gene>
<accession>A0A0K6SBH5</accession>
<sequence>MNPPSSNDQTAHLGPDFLYFLHAPSLASGGSFFDNPVKTEHSLTKREQAASTGDLRRNPEQYREADGLTWPGFLMLENPHDVCLDSSLHPFKAKAAEAAVELELSRRCSGRHLPCVRGNSLRGGTAEGAVPGTVVAALPLEVQAAVKRYECGRGAPWNDGPQGSLLKHWQSAQGALSAPATTQKAESAFAFLDGRASAQYFNAALMQKTVARRVGDEESRQDSSGSGTEEGMEAAALKIQTAYRGYRVRSRAWAQILDRILCFPPENDRERLSKECANLKAELEDLERRTLNFNFTALPAKPEGPSLQAQREVEAVELLAQRLHRGQAQARLQLLEQTESRQPKGQNEGESADKTKRPPTSHGSEVSSSKPPTPGRQRGARRSTETAKPRPRVSEGEESAASSNQRRASDGSRTSVEHPDSESPPLSPPQKREEKETKKKTSVAEDSAADMRARLREQEEKQRMGRRETLKQRRRSDRSRTMPSQVPSASSSTPERLPDTPAATAAENSGEAGGDEGGSGAYRLVVTGAGAQSSNHPPAREASSPQGVLRTRRGSLLSPPPPNFLSRGSASDDDEEQDEEEDEEKGRGGGHISETDSQAPGEGGGKSQDSSPAEQPGPRPFFSSPSGFSPVRPKVKPLGSGSAQASPSLNKKERGNAKAKMAERQRQMREQMQARQRPPQRTAHEAESTVSPAAPPTADKHSPNLKQENEPQGSSTSNPPSQTDRRAALRARRAREKTM</sequence>
<feature type="compositionally biased region" description="Acidic residues" evidence="1">
    <location>
        <begin position="571"/>
        <end position="583"/>
    </location>
</feature>
<feature type="region of interest" description="Disordered" evidence="1">
    <location>
        <begin position="212"/>
        <end position="232"/>
    </location>
</feature>
<feature type="compositionally biased region" description="Basic residues" evidence="1">
    <location>
        <begin position="728"/>
        <end position="739"/>
    </location>
</feature>
<dbReference type="VEuPathDB" id="CryptoDB:Cvel_2407"/>
<dbReference type="EMBL" id="CDMZ01005898">
    <property type="protein sequence ID" value="CUC10943.1"/>
    <property type="molecule type" value="Genomic_DNA"/>
</dbReference>
<feature type="compositionally biased region" description="Basic and acidic residues" evidence="1">
    <location>
        <begin position="430"/>
        <end position="471"/>
    </location>
</feature>
<feature type="region of interest" description="Disordered" evidence="1">
    <location>
        <begin position="335"/>
        <end position="739"/>
    </location>
</feature>
<proteinExistence type="predicted"/>
<organism evidence="2">
    <name type="scientific">Chromera velia CCMP2878</name>
    <dbReference type="NCBI Taxonomy" id="1169474"/>
    <lineage>
        <taxon>Eukaryota</taxon>
        <taxon>Sar</taxon>
        <taxon>Alveolata</taxon>
        <taxon>Colpodellida</taxon>
        <taxon>Chromeraceae</taxon>
        <taxon>Chromera</taxon>
    </lineage>
</organism>
<feature type="compositionally biased region" description="Low complexity" evidence="1">
    <location>
        <begin position="670"/>
        <end position="681"/>
    </location>
</feature>
<feature type="compositionally biased region" description="Polar residues" evidence="1">
    <location>
        <begin position="361"/>
        <end position="370"/>
    </location>
</feature>